<evidence type="ECO:0000256" key="1">
    <source>
        <dbReference type="SAM" id="MobiDB-lite"/>
    </source>
</evidence>
<evidence type="ECO:0000313" key="3">
    <source>
        <dbReference type="Proteomes" id="UP000235392"/>
    </source>
</evidence>
<sequence>MEGSTQTTYDLARDSHIPTLRPSSPDIVSEKLETLQRATHGLAPRFYLGRETAGQIPFMMSTDFEHSSCRAVQPNVVQDLTSFRGELTAEKLVSLWHHLQALFRNLSHLNWLQPFCGVFCKDDEDKILDPLKLHSLQSTTRSTKQEINTLIQWLALSNFKVLQSLWQPIVQHKLPKYCTA</sequence>
<gene>
    <name evidence="2" type="ORF">PCASD_23153</name>
</gene>
<reference evidence="2 3" key="1">
    <citation type="submission" date="2017-11" db="EMBL/GenBank/DDBJ databases">
        <title>De novo assembly and phasing of dikaryotic genomes from two isolates of Puccinia coronata f. sp. avenae, the causal agent of oat crown rust.</title>
        <authorList>
            <person name="Miller M.E."/>
            <person name="Zhang Y."/>
            <person name="Omidvar V."/>
            <person name="Sperschneider J."/>
            <person name="Schwessinger B."/>
            <person name="Raley C."/>
            <person name="Palmer J.M."/>
            <person name="Garnica D."/>
            <person name="Upadhyaya N."/>
            <person name="Rathjen J."/>
            <person name="Taylor J.M."/>
            <person name="Park R.F."/>
            <person name="Dodds P.N."/>
            <person name="Hirsch C.D."/>
            <person name="Kianian S.F."/>
            <person name="Figueroa M."/>
        </authorList>
    </citation>
    <scope>NUCLEOTIDE SEQUENCE [LARGE SCALE GENOMIC DNA]</scope>
    <source>
        <strain evidence="2">12SD80</strain>
    </source>
</reference>
<comment type="caution">
    <text evidence="2">The sequence shown here is derived from an EMBL/GenBank/DDBJ whole genome shotgun (WGS) entry which is preliminary data.</text>
</comment>
<proteinExistence type="predicted"/>
<dbReference type="EMBL" id="PGCI01000551">
    <property type="protein sequence ID" value="PLW25297.1"/>
    <property type="molecule type" value="Genomic_DNA"/>
</dbReference>
<organism evidence="2 3">
    <name type="scientific">Puccinia coronata f. sp. avenae</name>
    <dbReference type="NCBI Taxonomy" id="200324"/>
    <lineage>
        <taxon>Eukaryota</taxon>
        <taxon>Fungi</taxon>
        <taxon>Dikarya</taxon>
        <taxon>Basidiomycota</taxon>
        <taxon>Pucciniomycotina</taxon>
        <taxon>Pucciniomycetes</taxon>
        <taxon>Pucciniales</taxon>
        <taxon>Pucciniaceae</taxon>
        <taxon>Puccinia</taxon>
    </lineage>
</organism>
<protein>
    <submittedName>
        <fullName evidence="2">Uncharacterized protein</fullName>
    </submittedName>
</protein>
<accession>A0A2N5TIH6</accession>
<feature type="region of interest" description="Disordered" evidence="1">
    <location>
        <begin position="1"/>
        <end position="23"/>
    </location>
</feature>
<dbReference type="AlphaFoldDB" id="A0A2N5TIH6"/>
<dbReference type="Proteomes" id="UP000235392">
    <property type="component" value="Unassembled WGS sequence"/>
</dbReference>
<name>A0A2N5TIH6_9BASI</name>
<evidence type="ECO:0000313" key="2">
    <source>
        <dbReference type="EMBL" id="PLW25297.1"/>
    </source>
</evidence>